<feature type="transmembrane region" description="Helical" evidence="8">
    <location>
        <begin position="377"/>
        <end position="396"/>
    </location>
</feature>
<evidence type="ECO:0000256" key="8">
    <source>
        <dbReference type="SAM" id="Phobius"/>
    </source>
</evidence>
<dbReference type="PROSITE" id="PS50850">
    <property type="entry name" value="MFS"/>
    <property type="match status" value="1"/>
</dbReference>
<comment type="caution">
    <text evidence="10">The sequence shown here is derived from an EMBL/GenBank/DDBJ whole genome shotgun (WGS) entry which is preliminary data.</text>
</comment>
<dbReference type="Proteomes" id="UP001143474">
    <property type="component" value="Unassembled WGS sequence"/>
</dbReference>
<feature type="transmembrane region" description="Helical" evidence="8">
    <location>
        <begin position="93"/>
        <end position="114"/>
    </location>
</feature>
<dbReference type="InterPro" id="IPR036259">
    <property type="entry name" value="MFS_trans_sf"/>
</dbReference>
<feature type="transmembrane region" description="Helical" evidence="8">
    <location>
        <begin position="315"/>
        <end position="335"/>
    </location>
</feature>
<keyword evidence="2" id="KW-0813">Transport</keyword>
<evidence type="ECO:0000313" key="11">
    <source>
        <dbReference type="Proteomes" id="UP001143474"/>
    </source>
</evidence>
<feature type="transmembrane region" description="Helical" evidence="8">
    <location>
        <begin position="284"/>
        <end position="308"/>
    </location>
</feature>
<dbReference type="AlphaFoldDB" id="A0A9W6I354"/>
<reference evidence="10" key="1">
    <citation type="journal article" date="2014" name="Int. J. Syst. Evol. Microbiol.">
        <title>Complete genome sequence of Corynebacterium casei LMG S-19264T (=DSM 44701T), isolated from a smear-ripened cheese.</title>
        <authorList>
            <consortium name="US DOE Joint Genome Institute (JGI-PGF)"/>
            <person name="Walter F."/>
            <person name="Albersmeier A."/>
            <person name="Kalinowski J."/>
            <person name="Ruckert C."/>
        </authorList>
    </citation>
    <scope>NUCLEOTIDE SEQUENCE</scope>
    <source>
        <strain evidence="10">VKM Ac-2007</strain>
    </source>
</reference>
<reference evidence="10" key="2">
    <citation type="submission" date="2023-01" db="EMBL/GenBank/DDBJ databases">
        <authorList>
            <person name="Sun Q."/>
            <person name="Evtushenko L."/>
        </authorList>
    </citation>
    <scope>NUCLEOTIDE SEQUENCE</scope>
    <source>
        <strain evidence="10">VKM Ac-2007</strain>
    </source>
</reference>
<dbReference type="InterPro" id="IPR020846">
    <property type="entry name" value="MFS_dom"/>
</dbReference>
<proteinExistence type="predicted"/>
<evidence type="ECO:0000256" key="3">
    <source>
        <dbReference type="ARBA" id="ARBA00022475"/>
    </source>
</evidence>
<feature type="transmembrane region" description="Helical" evidence="8">
    <location>
        <begin position="18"/>
        <end position="39"/>
    </location>
</feature>
<feature type="transmembrane region" description="Helical" evidence="8">
    <location>
        <begin position="59"/>
        <end position="81"/>
    </location>
</feature>
<dbReference type="EMBL" id="BSEV01000010">
    <property type="protein sequence ID" value="GLK11177.1"/>
    <property type="molecule type" value="Genomic_DNA"/>
</dbReference>
<sequence length="431" mass="44667">MAADDDDDESVPSMLDMMLIGVVIEVFCLAVYILFFEHALGGDQTLRDLLFPSGTTDSLAGATALVYWIGYPVGLLGGVCFGHLADRAGRKPAVLAGLAVTSTIVVLTALLFGSEPGDGRAVVLTVVLRVALGFTLGVKPVTVLLPAFEYAEPEAKVMGGGMLFIVGLFGLMFSAMFADADHVIGNDENLASAWGWQGSLLVMAALTLAAGLFLWWALKETPDFQQAQADEEKPVGPPIVELLRTSWRSVLLGIGGLSFGVGGFQAVSVFLLDAMESEAMEPVAVRAVIIAGVLGFMIGALFGGVAAIEAGARRVAVTGVVGASVLAVSASVLGSGSLSSVGLWLMLLALPFVVAVNVAMIPLLAEAFPTRVRATGMSVVYAGAAIVFAGLLPQLVNGFHGIGTGSWSATVMFAVPCLLSLLCLRAEPFDE</sequence>
<dbReference type="Pfam" id="PF07690">
    <property type="entry name" value="MFS_1"/>
    <property type="match status" value="1"/>
</dbReference>
<dbReference type="PANTHER" id="PTHR43528">
    <property type="entry name" value="ALPHA-KETOGLUTARATE PERMEASE"/>
    <property type="match status" value="1"/>
</dbReference>
<comment type="subcellular location">
    <subcellularLocation>
        <location evidence="1">Cell membrane</location>
        <topology evidence="1">Multi-pass membrane protein</topology>
    </subcellularLocation>
</comment>
<feature type="transmembrane region" description="Helical" evidence="8">
    <location>
        <begin position="126"/>
        <end position="145"/>
    </location>
</feature>
<dbReference type="GO" id="GO:0015293">
    <property type="term" value="F:symporter activity"/>
    <property type="evidence" value="ECO:0007669"/>
    <property type="project" value="UniProtKB-KW"/>
</dbReference>
<keyword evidence="6 8" id="KW-1133">Transmembrane helix</keyword>
<evidence type="ECO:0000256" key="2">
    <source>
        <dbReference type="ARBA" id="ARBA00022448"/>
    </source>
</evidence>
<organism evidence="10 11">
    <name type="scientific">Streptosporangium carneum</name>
    <dbReference type="NCBI Taxonomy" id="47481"/>
    <lineage>
        <taxon>Bacteria</taxon>
        <taxon>Bacillati</taxon>
        <taxon>Actinomycetota</taxon>
        <taxon>Actinomycetes</taxon>
        <taxon>Streptosporangiales</taxon>
        <taxon>Streptosporangiaceae</taxon>
        <taxon>Streptosporangium</taxon>
    </lineage>
</organism>
<evidence type="ECO:0000256" key="7">
    <source>
        <dbReference type="ARBA" id="ARBA00023136"/>
    </source>
</evidence>
<keyword evidence="4 8" id="KW-0812">Transmembrane</keyword>
<evidence type="ECO:0000256" key="4">
    <source>
        <dbReference type="ARBA" id="ARBA00022692"/>
    </source>
</evidence>
<name>A0A9W6I354_9ACTN</name>
<protein>
    <submittedName>
        <fullName evidence="10">MFS transporter</fullName>
    </submittedName>
</protein>
<keyword evidence="7 8" id="KW-0472">Membrane</keyword>
<feature type="transmembrane region" description="Helical" evidence="8">
    <location>
        <begin position="157"/>
        <end position="178"/>
    </location>
</feature>
<feature type="transmembrane region" description="Helical" evidence="8">
    <location>
        <begin position="250"/>
        <end position="272"/>
    </location>
</feature>
<dbReference type="InterPro" id="IPR051084">
    <property type="entry name" value="H+-coupled_symporters"/>
</dbReference>
<evidence type="ECO:0000256" key="6">
    <source>
        <dbReference type="ARBA" id="ARBA00022989"/>
    </source>
</evidence>
<evidence type="ECO:0000256" key="1">
    <source>
        <dbReference type="ARBA" id="ARBA00004651"/>
    </source>
</evidence>
<feature type="domain" description="Major facilitator superfamily (MFS) profile" evidence="9">
    <location>
        <begin position="14"/>
        <end position="431"/>
    </location>
</feature>
<feature type="transmembrane region" description="Helical" evidence="8">
    <location>
        <begin position="341"/>
        <end position="365"/>
    </location>
</feature>
<evidence type="ECO:0000259" key="9">
    <source>
        <dbReference type="PROSITE" id="PS50850"/>
    </source>
</evidence>
<keyword evidence="5" id="KW-0769">Symport</keyword>
<keyword evidence="11" id="KW-1185">Reference proteome</keyword>
<dbReference type="InterPro" id="IPR011701">
    <property type="entry name" value="MFS"/>
</dbReference>
<gene>
    <name evidence="10" type="ORF">GCM10017600_45830</name>
</gene>
<keyword evidence="3" id="KW-1003">Cell membrane</keyword>
<evidence type="ECO:0000256" key="5">
    <source>
        <dbReference type="ARBA" id="ARBA00022847"/>
    </source>
</evidence>
<dbReference type="GO" id="GO:0005886">
    <property type="term" value="C:plasma membrane"/>
    <property type="evidence" value="ECO:0007669"/>
    <property type="project" value="UniProtKB-SubCell"/>
</dbReference>
<evidence type="ECO:0000313" key="10">
    <source>
        <dbReference type="EMBL" id="GLK11177.1"/>
    </source>
</evidence>
<dbReference type="SUPFAM" id="SSF103473">
    <property type="entry name" value="MFS general substrate transporter"/>
    <property type="match status" value="1"/>
</dbReference>
<dbReference type="PANTHER" id="PTHR43528:SF1">
    <property type="entry name" value="ALPHA-KETOGLUTARATE PERMEASE"/>
    <property type="match status" value="1"/>
</dbReference>
<dbReference type="RefSeq" id="WP_271219565.1">
    <property type="nucleotide sequence ID" value="NZ_BAAAVD010000014.1"/>
</dbReference>
<dbReference type="Gene3D" id="1.20.1250.20">
    <property type="entry name" value="MFS general substrate transporter like domains"/>
    <property type="match status" value="2"/>
</dbReference>
<feature type="transmembrane region" description="Helical" evidence="8">
    <location>
        <begin position="402"/>
        <end position="424"/>
    </location>
</feature>
<accession>A0A9W6I354</accession>
<feature type="transmembrane region" description="Helical" evidence="8">
    <location>
        <begin position="198"/>
        <end position="218"/>
    </location>
</feature>